<evidence type="ECO:0000259" key="4">
    <source>
        <dbReference type="Pfam" id="PF01494"/>
    </source>
</evidence>
<dbReference type="SUPFAM" id="SSF51905">
    <property type="entry name" value="FAD/NAD(P)-binding domain"/>
    <property type="match status" value="1"/>
</dbReference>
<keyword evidence="1" id="KW-0285">Flavoprotein</keyword>
<dbReference type="InterPro" id="IPR036188">
    <property type="entry name" value="FAD/NAD-bd_sf"/>
</dbReference>
<gene>
    <name evidence="5" type="ORF">SEUCBS140593_009860</name>
</gene>
<organism evidence="5 6">
    <name type="scientific">Sporothrix eucalyptigena</name>
    <dbReference type="NCBI Taxonomy" id="1812306"/>
    <lineage>
        <taxon>Eukaryota</taxon>
        <taxon>Fungi</taxon>
        <taxon>Dikarya</taxon>
        <taxon>Ascomycota</taxon>
        <taxon>Pezizomycotina</taxon>
        <taxon>Sordariomycetes</taxon>
        <taxon>Sordariomycetidae</taxon>
        <taxon>Ophiostomatales</taxon>
        <taxon>Ophiostomataceae</taxon>
        <taxon>Sporothrix</taxon>
    </lineage>
</organism>
<feature type="domain" description="FAD-binding" evidence="4">
    <location>
        <begin position="6"/>
        <end position="355"/>
    </location>
</feature>
<dbReference type="InterPro" id="IPR002938">
    <property type="entry name" value="FAD-bd"/>
</dbReference>
<dbReference type="EMBL" id="CAWUHD010000175">
    <property type="protein sequence ID" value="CAK7237150.1"/>
    <property type="molecule type" value="Genomic_DNA"/>
</dbReference>
<protein>
    <recommendedName>
        <fullName evidence="4">FAD-binding domain-containing protein</fullName>
    </recommendedName>
</protein>
<evidence type="ECO:0000313" key="5">
    <source>
        <dbReference type="EMBL" id="CAK7237150.1"/>
    </source>
</evidence>
<dbReference type="PANTHER" id="PTHR46720:SF1">
    <property type="entry name" value="HYDROXYLASE, PUTATIVE (AFU_ORTHOLOGUE AFUA_8G06050)-RELATED"/>
    <property type="match status" value="1"/>
</dbReference>
<evidence type="ECO:0000256" key="2">
    <source>
        <dbReference type="ARBA" id="ARBA00022827"/>
    </source>
</evidence>
<name>A0ABP0D053_9PEZI</name>
<comment type="caution">
    <text evidence="5">The sequence shown here is derived from an EMBL/GenBank/DDBJ whole genome shotgun (WGS) entry which is preliminary data.</text>
</comment>
<dbReference type="PRINTS" id="PR00420">
    <property type="entry name" value="RNGMNOXGNASE"/>
</dbReference>
<dbReference type="Pfam" id="PF01494">
    <property type="entry name" value="FAD_binding_3"/>
    <property type="match status" value="1"/>
</dbReference>
<keyword evidence="6" id="KW-1185">Reference proteome</keyword>
<reference evidence="5 6" key="1">
    <citation type="submission" date="2024-01" db="EMBL/GenBank/DDBJ databases">
        <authorList>
            <person name="Allen C."/>
            <person name="Tagirdzhanova G."/>
        </authorList>
    </citation>
    <scope>NUCLEOTIDE SEQUENCE [LARGE SCALE GENOMIC DNA]</scope>
</reference>
<dbReference type="InterPro" id="IPR051104">
    <property type="entry name" value="FAD_monoxygenase"/>
</dbReference>
<sequence>MTLTSNIAIIGAGCAGLTLALTLHKRGIPCKVYEAAPGPRNVGGTLVLCPNGLKILDELGVYQDILSRGREDAVMEFRRVPGLELVDTVELGNTAKYGYNSVRVLRRHVMDVLLGALIARGITVHYKKRFARVLLETHEAVAWLFDDGTTGRATTALVGADGIHSRLRAHLHPDVALEFTHVFATTAIVPASQVCLPLGTNLPVTLMSNTQGAYVLVYADAAETQICVMKQARKADLGRDGWAAFVADTEGVVAFLREGAENFPAYVQRAVAAVPVDTLIVWPFHVVPQLRTWSSTLRKITLLGDAAHALPPSTGQGANQVLEDAFTYGTVLAQSTAETLADNLLKWHAGRQARVDGILKIAKKMNARRLPQVEGQPATFVPGDLTYDWVFDVDYEKLVSTWLAR</sequence>
<accession>A0ABP0D053</accession>
<dbReference type="Proteomes" id="UP001642482">
    <property type="component" value="Unassembled WGS sequence"/>
</dbReference>
<keyword evidence="2" id="KW-0274">FAD</keyword>
<keyword evidence="3" id="KW-0560">Oxidoreductase</keyword>
<evidence type="ECO:0000256" key="3">
    <source>
        <dbReference type="ARBA" id="ARBA00023002"/>
    </source>
</evidence>
<evidence type="ECO:0000313" key="6">
    <source>
        <dbReference type="Proteomes" id="UP001642482"/>
    </source>
</evidence>
<proteinExistence type="predicted"/>
<evidence type="ECO:0000256" key="1">
    <source>
        <dbReference type="ARBA" id="ARBA00022630"/>
    </source>
</evidence>
<dbReference type="Gene3D" id="3.50.50.60">
    <property type="entry name" value="FAD/NAD(P)-binding domain"/>
    <property type="match status" value="1"/>
</dbReference>
<dbReference type="PANTHER" id="PTHR46720">
    <property type="entry name" value="HYDROXYLASE, PUTATIVE (AFU_ORTHOLOGUE AFUA_3G01460)-RELATED"/>
    <property type="match status" value="1"/>
</dbReference>